<dbReference type="GO" id="GO:0007165">
    <property type="term" value="P:signal transduction"/>
    <property type="evidence" value="ECO:0007669"/>
    <property type="project" value="TreeGrafter"/>
</dbReference>
<feature type="compositionally biased region" description="Basic and acidic residues" evidence="1">
    <location>
        <begin position="93"/>
        <end position="109"/>
    </location>
</feature>
<evidence type="ECO:0000313" key="4">
    <source>
        <dbReference type="EMBL" id="KAF3129338.1"/>
    </source>
</evidence>
<evidence type="ECO:0000256" key="1">
    <source>
        <dbReference type="SAM" id="MobiDB-lite"/>
    </source>
</evidence>
<dbReference type="Proteomes" id="UP000475325">
    <property type="component" value="Unassembled WGS sequence"/>
</dbReference>
<comment type="caution">
    <text evidence="3">The sequence shown here is derived from an EMBL/GenBank/DDBJ whole genome shotgun (WGS) entry which is preliminary data.</text>
</comment>
<dbReference type="PROSITE" id="PS00108">
    <property type="entry name" value="PROTEIN_KINASE_ST"/>
    <property type="match status" value="1"/>
</dbReference>
<dbReference type="InterPro" id="IPR011009">
    <property type="entry name" value="Kinase-like_dom_sf"/>
</dbReference>
<feature type="region of interest" description="Disordered" evidence="1">
    <location>
        <begin position="93"/>
        <end position="115"/>
    </location>
</feature>
<dbReference type="PANTHER" id="PTHR48011:SF4">
    <property type="entry name" value="MITOGEN-ACTIVATED PROTEIN KINASE KINASE KINASE 19"/>
    <property type="match status" value="1"/>
</dbReference>
<dbReference type="InterPro" id="IPR008271">
    <property type="entry name" value="Ser/Thr_kinase_AS"/>
</dbReference>
<gene>
    <name evidence="3" type="ORF">TWF102_010286</name>
    <name evidence="4" type="ORF">TWF703_008961</name>
</gene>
<dbReference type="SMART" id="SM00220">
    <property type="entry name" value="S_TKc"/>
    <property type="match status" value="1"/>
</dbReference>
<protein>
    <recommendedName>
        <fullName evidence="2">Protein kinase domain-containing protein</fullName>
    </recommendedName>
</protein>
<dbReference type="GO" id="GO:0005524">
    <property type="term" value="F:ATP binding"/>
    <property type="evidence" value="ECO:0007669"/>
    <property type="project" value="InterPro"/>
</dbReference>
<dbReference type="EMBL" id="WIQZ01000063">
    <property type="protein sequence ID" value="KAF3129338.1"/>
    <property type="molecule type" value="Genomic_DNA"/>
</dbReference>
<evidence type="ECO:0000313" key="3">
    <source>
        <dbReference type="EMBL" id="KAF3088121.1"/>
    </source>
</evidence>
<dbReference type="Proteomes" id="UP000480548">
    <property type="component" value="Unassembled WGS sequence"/>
</dbReference>
<evidence type="ECO:0000313" key="5">
    <source>
        <dbReference type="Proteomes" id="UP000475325"/>
    </source>
</evidence>
<sequence length="340" mass="38136">MTKTFHSYLSPLPRLDQVYVPKPGDVSLSKIRAQIQLEGFQTLERSAGPRVCKIGPYAVKLEQGASSGIYRMAVNPEENDSSSSLCSLWRHDGQGDRSMAHKQKSKDDDNLSLPPAENLAREGELLERARPYAVAVIGRVFAVNEENRQPCCVGLVLERGKPLDILLHRDGYTSMAQKNTLAVKMILLILKLHKERKMVHGDIKPSNMVITNGELKLIDFDSGLPVDEKMEEEDKEEWQMKGTPMYESPNRYHGTHKYKAPVVEMDDLYALALTVYQIYVPGQPFDFEASGGMFGPNPILEKRGFPDLSKVGSKGIQAWMRKIFVKGGGRVEVDRYGKVV</sequence>
<dbReference type="GO" id="GO:0004672">
    <property type="term" value="F:protein kinase activity"/>
    <property type="evidence" value="ECO:0007669"/>
    <property type="project" value="InterPro"/>
</dbReference>
<dbReference type="PANTHER" id="PTHR48011">
    <property type="entry name" value="CCR4-NOT TRANSCRIPTIONAL COMPLEX SUBUNIT CAF120-RELATED"/>
    <property type="match status" value="1"/>
</dbReference>
<evidence type="ECO:0000259" key="2">
    <source>
        <dbReference type="PROSITE" id="PS50011"/>
    </source>
</evidence>
<dbReference type="Pfam" id="PF00069">
    <property type="entry name" value="Pkinase"/>
    <property type="match status" value="1"/>
</dbReference>
<evidence type="ECO:0000313" key="6">
    <source>
        <dbReference type="Proteomes" id="UP000480548"/>
    </source>
</evidence>
<dbReference type="InterPro" id="IPR000719">
    <property type="entry name" value="Prot_kinase_dom"/>
</dbReference>
<dbReference type="EMBL" id="WIQW01000073">
    <property type="protein sequence ID" value="KAF3088121.1"/>
    <property type="molecule type" value="Genomic_DNA"/>
</dbReference>
<accession>A0A7C8J584</accession>
<reference evidence="5 6" key="1">
    <citation type="submission" date="2019-06" db="EMBL/GenBank/DDBJ databases">
        <authorList>
            <person name="Palmer J.M."/>
        </authorList>
    </citation>
    <scope>NUCLEOTIDE SEQUENCE [LARGE SCALE GENOMIC DNA]</scope>
    <source>
        <strain evidence="3 5">TWF102</strain>
        <strain evidence="4 6">TWF703</strain>
    </source>
</reference>
<feature type="domain" description="Protein kinase" evidence="2">
    <location>
        <begin position="55"/>
        <end position="340"/>
    </location>
</feature>
<dbReference type="PROSITE" id="PS50011">
    <property type="entry name" value="PROTEIN_KINASE_DOM"/>
    <property type="match status" value="1"/>
</dbReference>
<dbReference type="SUPFAM" id="SSF56112">
    <property type="entry name" value="Protein kinase-like (PK-like)"/>
    <property type="match status" value="1"/>
</dbReference>
<dbReference type="InterPro" id="IPR052751">
    <property type="entry name" value="Plant_MAPKKK"/>
</dbReference>
<dbReference type="Gene3D" id="1.10.510.10">
    <property type="entry name" value="Transferase(Phosphotransferase) domain 1"/>
    <property type="match status" value="1"/>
</dbReference>
<name>A0A7C8J584_ORBOL</name>
<proteinExistence type="predicted"/>
<organism evidence="3 5">
    <name type="scientific">Orbilia oligospora</name>
    <name type="common">Nematode-trapping fungus</name>
    <name type="synonym">Arthrobotrys oligospora</name>
    <dbReference type="NCBI Taxonomy" id="2813651"/>
    <lineage>
        <taxon>Eukaryota</taxon>
        <taxon>Fungi</taxon>
        <taxon>Dikarya</taxon>
        <taxon>Ascomycota</taxon>
        <taxon>Pezizomycotina</taxon>
        <taxon>Orbiliomycetes</taxon>
        <taxon>Orbiliales</taxon>
        <taxon>Orbiliaceae</taxon>
        <taxon>Orbilia</taxon>
    </lineage>
</organism>
<dbReference type="AlphaFoldDB" id="A0A7C8J584"/>